<proteinExistence type="predicted"/>
<dbReference type="KEGG" id="stim:H1B31_01945"/>
<gene>
    <name evidence="1" type="ORF">H1B31_01945</name>
</gene>
<dbReference type="RefSeq" id="WP_185980685.1">
    <property type="nucleotide sequence ID" value="NZ_CP060204.1"/>
</dbReference>
<dbReference type="EMBL" id="CP060204">
    <property type="protein sequence ID" value="QNH54747.1"/>
    <property type="molecule type" value="Genomic_DNA"/>
</dbReference>
<dbReference type="Proteomes" id="UP000515480">
    <property type="component" value="Chromosome"/>
</dbReference>
<protein>
    <submittedName>
        <fullName evidence="1">Uncharacterized protein</fullName>
    </submittedName>
</protein>
<dbReference type="AlphaFoldDB" id="A0A7G7VKV4"/>
<keyword evidence="2" id="KW-1185">Reference proteome</keyword>
<evidence type="ECO:0000313" key="2">
    <source>
        <dbReference type="Proteomes" id="UP000515480"/>
    </source>
</evidence>
<organism evidence="1 2">
    <name type="scientific">Selenomonas timonae</name>
    <dbReference type="NCBI Taxonomy" id="2754044"/>
    <lineage>
        <taxon>Bacteria</taxon>
        <taxon>Bacillati</taxon>
        <taxon>Bacillota</taxon>
        <taxon>Negativicutes</taxon>
        <taxon>Selenomonadales</taxon>
        <taxon>Selenomonadaceae</taxon>
        <taxon>Selenomonas</taxon>
    </lineage>
</organism>
<sequence length="249" mass="29147">MKIQFVSYDNIDLIKTNLSVWIEHFRAESSKQLEAELEHPLFTDSKFVEVQDVVLDMSAEKGFRTDAENAKRIYENFRFLSESQASDERLWAGLCLGPFWKYVKYRWDVDAKCTVPHITQHFFFGFGPRRSLTRNALSRLWWIGRLTHDERRDDPWELTRFICENADYIMHVLERNTSNNPSITRGFLSAVIDARNNGMRIDTNVVGELAKYLNLLGGVYILDCLPEKHIYEKIYEKAKEINSVPTQAI</sequence>
<reference evidence="1 2" key="1">
    <citation type="submission" date="2020-07" db="EMBL/GenBank/DDBJ databases">
        <title>Complete genome and description of Selenomonas timonensis sp. nov., a new bacterium isolated from a gingivitis subject.</title>
        <authorList>
            <person name="Antezack A."/>
        </authorList>
    </citation>
    <scope>NUCLEOTIDE SEQUENCE [LARGE SCALE GENOMIC DNA]</scope>
    <source>
        <strain evidence="1 2">Marseille-Q3039</strain>
    </source>
</reference>
<name>A0A7G7VKV4_9FIRM</name>
<dbReference type="Pfam" id="PF19866">
    <property type="entry name" value="DUF6339"/>
    <property type="match status" value="1"/>
</dbReference>
<accession>A0A7G7VKV4</accession>
<evidence type="ECO:0000313" key="1">
    <source>
        <dbReference type="EMBL" id="QNH54747.1"/>
    </source>
</evidence>
<dbReference type="InterPro" id="IPR045920">
    <property type="entry name" value="DUF6339"/>
</dbReference>